<organism evidence="1 2">
    <name type="scientific">Alcaligenes phage vB_Af_QDWS595</name>
    <dbReference type="NCBI Taxonomy" id="2877946"/>
    <lineage>
        <taxon>Viruses</taxon>
        <taxon>Duplodnaviria</taxon>
        <taxon>Heunggongvirae</taxon>
        <taxon>Uroviricota</taxon>
        <taxon>Caudoviricetes</taxon>
        <taxon>Schitoviridae</taxon>
        <taxon>Petruschkyvirus</taxon>
        <taxon>Petruschkyvirus QDWS595</taxon>
    </lineage>
</organism>
<evidence type="ECO:0000313" key="1">
    <source>
        <dbReference type="EMBL" id="UCR75530.1"/>
    </source>
</evidence>
<sequence length="85" mass="9811">MNLKVCSYSIHDDAPRFHRTITTKGFWLIEIEVTNGIEQIEIEIRNKTKCRFGGIKDHLFNQFTEAMAELSPITNGGFTAYFVKK</sequence>
<name>A0AAE8Y1D3_9CAUD</name>
<gene>
    <name evidence="1" type="ORF">vBAfaPQDWS595_46</name>
</gene>
<evidence type="ECO:0000313" key="2">
    <source>
        <dbReference type="Proteomes" id="UP000827952"/>
    </source>
</evidence>
<protein>
    <submittedName>
        <fullName evidence="1">Uncharacterized protein</fullName>
    </submittedName>
</protein>
<dbReference type="EMBL" id="OK149171">
    <property type="protein sequence ID" value="UCR75530.1"/>
    <property type="molecule type" value="Genomic_DNA"/>
</dbReference>
<keyword evidence="2" id="KW-1185">Reference proteome</keyword>
<accession>A0AAE8Y1D3</accession>
<reference evidence="1" key="1">
    <citation type="submission" date="2021-09" db="EMBL/GenBank/DDBJ databases">
        <title>Complete genome analysis of a novel Alcaligenes phage vB_Af_QDWS595.</title>
        <authorList>
            <person name="Jing Y."/>
            <person name="Wang J."/>
        </authorList>
    </citation>
    <scope>NUCLEOTIDE SEQUENCE</scope>
</reference>
<dbReference type="Proteomes" id="UP000827952">
    <property type="component" value="Segment"/>
</dbReference>
<proteinExistence type="predicted"/>